<accession>G7YEF4</accession>
<proteinExistence type="predicted"/>
<keyword evidence="2" id="KW-1185">Reference proteome</keyword>
<organism evidence="1 2">
    <name type="scientific">Clonorchis sinensis</name>
    <name type="common">Chinese liver fluke</name>
    <dbReference type="NCBI Taxonomy" id="79923"/>
    <lineage>
        <taxon>Eukaryota</taxon>
        <taxon>Metazoa</taxon>
        <taxon>Spiralia</taxon>
        <taxon>Lophotrochozoa</taxon>
        <taxon>Platyhelminthes</taxon>
        <taxon>Trematoda</taxon>
        <taxon>Digenea</taxon>
        <taxon>Opisthorchiida</taxon>
        <taxon>Opisthorchiata</taxon>
        <taxon>Opisthorchiidae</taxon>
        <taxon>Clonorchis</taxon>
    </lineage>
</organism>
<evidence type="ECO:0000313" key="2">
    <source>
        <dbReference type="Proteomes" id="UP000008909"/>
    </source>
</evidence>
<dbReference type="EMBL" id="DF143140">
    <property type="protein sequence ID" value="GAA51337.1"/>
    <property type="molecule type" value="Genomic_DNA"/>
</dbReference>
<dbReference type="AlphaFoldDB" id="G7YEF4"/>
<reference evidence="1" key="1">
    <citation type="journal article" date="2011" name="Genome Biol.">
        <title>The draft genome of the carcinogenic human liver fluke Clonorchis sinensis.</title>
        <authorList>
            <person name="Wang X."/>
            <person name="Chen W."/>
            <person name="Huang Y."/>
            <person name="Sun J."/>
            <person name="Men J."/>
            <person name="Liu H."/>
            <person name="Luo F."/>
            <person name="Guo L."/>
            <person name="Lv X."/>
            <person name="Deng C."/>
            <person name="Zhou C."/>
            <person name="Fan Y."/>
            <person name="Li X."/>
            <person name="Huang L."/>
            <person name="Hu Y."/>
            <person name="Liang C."/>
            <person name="Hu X."/>
            <person name="Xu J."/>
            <person name="Yu X."/>
        </authorList>
    </citation>
    <scope>NUCLEOTIDE SEQUENCE [LARGE SCALE GENOMIC DNA]</scope>
    <source>
        <strain evidence="1">Henan</strain>
    </source>
</reference>
<dbReference type="Proteomes" id="UP000008909">
    <property type="component" value="Unassembled WGS sequence"/>
</dbReference>
<protein>
    <recommendedName>
        <fullName evidence="3">Reverse transcriptase domain-containing protein</fullName>
    </recommendedName>
</protein>
<evidence type="ECO:0008006" key="3">
    <source>
        <dbReference type="Google" id="ProtNLM"/>
    </source>
</evidence>
<evidence type="ECO:0000313" key="1">
    <source>
        <dbReference type="EMBL" id="GAA51337.1"/>
    </source>
</evidence>
<sequence>MRRTLEGLQNPGVQIACEENLADLEYADDIVLIFDEEKAQVFLDELIKVIPSFGMHFAPTKPSHGVYGVRVALSPKAERGLLDWIPVNSRLRAVRLAQLNVLHQVASGFCWYDIPDIAVSLPSEPNWLKGVSVSAHRSKASTFPPPECHSIEHYFATECAAPGRIMFQLTNTPRWILKTTCLSMILCYRRIFVFRSAHEVVTEDHLQSVLNVVPKTLHKAELWYQQVCSITNHPRAHTFCIGRYHYGRYQQIYLMTSQKRTYIQLQSGMDGLLRKAVIDHLFYLTQSP</sequence>
<reference key="2">
    <citation type="submission" date="2011-10" db="EMBL/GenBank/DDBJ databases">
        <title>The genome and transcriptome sequence of Clonorchis sinensis provide insights into the carcinogenic liver fluke.</title>
        <authorList>
            <person name="Wang X."/>
            <person name="Huang Y."/>
            <person name="Chen W."/>
            <person name="Liu H."/>
            <person name="Guo L."/>
            <person name="Chen Y."/>
            <person name="Luo F."/>
            <person name="Zhou W."/>
            <person name="Sun J."/>
            <person name="Mao Q."/>
            <person name="Liang P."/>
            <person name="Zhou C."/>
            <person name="Tian Y."/>
            <person name="Men J."/>
            <person name="Lv X."/>
            <person name="Huang L."/>
            <person name="Zhou J."/>
            <person name="Hu Y."/>
            <person name="Li R."/>
            <person name="Zhang F."/>
            <person name="Lei H."/>
            <person name="Li X."/>
            <person name="Hu X."/>
            <person name="Liang C."/>
            <person name="Xu J."/>
            <person name="Wu Z."/>
            <person name="Yu X."/>
        </authorList>
    </citation>
    <scope>NUCLEOTIDE SEQUENCE</scope>
    <source>
        <strain>Henan</strain>
    </source>
</reference>
<gene>
    <name evidence="1" type="ORF">CLF_105930</name>
</gene>
<name>G7YEF4_CLOSI</name>